<dbReference type="SUPFAM" id="SSF52096">
    <property type="entry name" value="ClpP/crotonase"/>
    <property type="match status" value="2"/>
</dbReference>
<comment type="caution">
    <text evidence="3">The sequence shown here is derived from an EMBL/GenBank/DDBJ whole genome shotgun (WGS) entry which is preliminary data.</text>
</comment>
<dbReference type="RefSeq" id="WP_203927455.1">
    <property type="nucleotide sequence ID" value="NZ_BOPH01000026.1"/>
</dbReference>
<dbReference type="AlphaFoldDB" id="A0A8J3ZSZ4"/>
<dbReference type="PROSITE" id="PS50989">
    <property type="entry name" value="COA_CT_CTER"/>
    <property type="match status" value="1"/>
</dbReference>
<sequence>MGHWADELADLAERRARAAELGGPAAVGRQVAKGKLTVRDRIDRLVDPGSWREVGELAGRTGDDGFTATNTVFGRARVGGERVVVVGDDFTVRGGAADPTGMAKQVHAERMAGDLKVPLIRLLDGTGGGGTVESLLDTGHTYVPYNPGWDEVVANLARIPVIAVALGPVAGLGAARLVTSHLSIMVRGLSQVFIAGPAVVEAGMGERVDKEALGGWRVVAKAGTVDLVVDSEDEALHLARKLLTYLPASTARRAVRGEGAAVAEDPSLRDAVPRDRRKPYDLRAIMKKICDPDSVLEVGRYHAPSTVTALARLDGWPVAVLASDPRVYGGGLTAEGSDKLARFVDLAETFNLPVVHLVDQPGFVIGSASEKQGTIRRGARAVAAIYTTTVPWASVLVRRVFGVAGAAHRPHHRHTFRVAWPSGDWGSLPIEGGVEVAFQRRLAAAGEDAAAMKAEILDRLEAVRSPARTAEVFGIEDVIDPAHTRPLLCEWAHEAYAVLTTGLDTAPTTDARYRP</sequence>
<dbReference type="GO" id="GO:0004658">
    <property type="term" value="F:propionyl-CoA carboxylase activity"/>
    <property type="evidence" value="ECO:0007669"/>
    <property type="project" value="TreeGrafter"/>
</dbReference>
<organism evidence="3 4">
    <name type="scientific">Virgisporangium ochraceum</name>
    <dbReference type="NCBI Taxonomy" id="65505"/>
    <lineage>
        <taxon>Bacteria</taxon>
        <taxon>Bacillati</taxon>
        <taxon>Actinomycetota</taxon>
        <taxon>Actinomycetes</taxon>
        <taxon>Micromonosporales</taxon>
        <taxon>Micromonosporaceae</taxon>
        <taxon>Virgisporangium</taxon>
    </lineage>
</organism>
<keyword evidence="4" id="KW-1185">Reference proteome</keyword>
<evidence type="ECO:0000259" key="2">
    <source>
        <dbReference type="PROSITE" id="PS50989"/>
    </source>
</evidence>
<name>A0A8J3ZSZ4_9ACTN</name>
<dbReference type="PANTHER" id="PTHR43842:SF2">
    <property type="entry name" value="PROPIONYL-COA CARBOXYLASE BETA CHAIN, MITOCHONDRIAL"/>
    <property type="match status" value="1"/>
</dbReference>
<evidence type="ECO:0000313" key="4">
    <source>
        <dbReference type="Proteomes" id="UP000635606"/>
    </source>
</evidence>
<proteinExistence type="predicted"/>
<dbReference type="Proteomes" id="UP000635606">
    <property type="component" value="Unassembled WGS sequence"/>
</dbReference>
<dbReference type="Pfam" id="PF01039">
    <property type="entry name" value="Carboxyl_trans"/>
    <property type="match status" value="1"/>
</dbReference>
<gene>
    <name evidence="3" type="ORF">Voc01_024100</name>
</gene>
<evidence type="ECO:0000259" key="1">
    <source>
        <dbReference type="PROSITE" id="PS50980"/>
    </source>
</evidence>
<dbReference type="InterPro" id="IPR011762">
    <property type="entry name" value="COA_CT_N"/>
</dbReference>
<dbReference type="PANTHER" id="PTHR43842">
    <property type="entry name" value="PROPIONYL-COA CARBOXYLASE BETA CHAIN"/>
    <property type="match status" value="1"/>
</dbReference>
<dbReference type="PROSITE" id="PS50980">
    <property type="entry name" value="COA_CT_NTER"/>
    <property type="match status" value="1"/>
</dbReference>
<dbReference type="InterPro" id="IPR011763">
    <property type="entry name" value="COA_CT_C"/>
</dbReference>
<feature type="domain" description="CoA carboxyltransferase C-terminal" evidence="2">
    <location>
        <begin position="263"/>
        <end position="510"/>
    </location>
</feature>
<dbReference type="InterPro" id="IPR034733">
    <property type="entry name" value="AcCoA_carboxyl_beta"/>
</dbReference>
<dbReference type="EMBL" id="BOPH01000026">
    <property type="protein sequence ID" value="GIJ67493.1"/>
    <property type="molecule type" value="Genomic_DNA"/>
</dbReference>
<dbReference type="Gene3D" id="3.90.226.10">
    <property type="entry name" value="2-enoyl-CoA Hydratase, Chain A, domain 1"/>
    <property type="match status" value="2"/>
</dbReference>
<protein>
    <submittedName>
        <fullName evidence="3">Propionyl-CoA carboxylase subunit beta</fullName>
    </submittedName>
</protein>
<dbReference type="InterPro" id="IPR029045">
    <property type="entry name" value="ClpP/crotonase-like_dom_sf"/>
</dbReference>
<accession>A0A8J3ZSZ4</accession>
<evidence type="ECO:0000313" key="3">
    <source>
        <dbReference type="EMBL" id="GIJ67493.1"/>
    </source>
</evidence>
<feature type="domain" description="CoA carboxyltransferase N-terminal" evidence="1">
    <location>
        <begin position="4"/>
        <end position="258"/>
    </location>
</feature>
<reference evidence="3" key="1">
    <citation type="submission" date="2021-01" db="EMBL/GenBank/DDBJ databases">
        <title>Whole genome shotgun sequence of Virgisporangium ochraceum NBRC 16418.</title>
        <authorList>
            <person name="Komaki H."/>
            <person name="Tamura T."/>
        </authorList>
    </citation>
    <scope>NUCLEOTIDE SEQUENCE</scope>
    <source>
        <strain evidence="3">NBRC 16418</strain>
    </source>
</reference>
<dbReference type="InterPro" id="IPR051047">
    <property type="entry name" value="AccD/PCCB"/>
</dbReference>